<feature type="region of interest" description="Disordered" evidence="1">
    <location>
        <begin position="1"/>
        <end position="71"/>
    </location>
</feature>
<protein>
    <submittedName>
        <fullName evidence="2">Uncharacterized protein</fullName>
    </submittedName>
</protein>
<evidence type="ECO:0000313" key="3">
    <source>
        <dbReference type="Proteomes" id="UP000788419"/>
    </source>
</evidence>
<reference evidence="2 3" key="1">
    <citation type="submission" date="2017-10" db="EMBL/GenBank/DDBJ databases">
        <title>Whole genome sequencing of members of genus Pseudoxanthomonas.</title>
        <authorList>
            <person name="Kumar S."/>
            <person name="Bansal K."/>
            <person name="Kaur A."/>
            <person name="Patil P."/>
            <person name="Sharma S."/>
            <person name="Patil P.B."/>
        </authorList>
    </citation>
    <scope>NUCLEOTIDE SEQUENCE [LARGE SCALE GENOMIC DNA]</scope>
    <source>
        <strain evidence="2 3">DSM 17801</strain>
    </source>
</reference>
<dbReference type="EMBL" id="PDWN01000013">
    <property type="protein sequence ID" value="KAF1693056.1"/>
    <property type="molecule type" value="Genomic_DNA"/>
</dbReference>
<keyword evidence="3" id="KW-1185">Reference proteome</keyword>
<organism evidence="2 3">
    <name type="scientific">Pseudoxanthomonas daejeonensis</name>
    <dbReference type="NCBI Taxonomy" id="266062"/>
    <lineage>
        <taxon>Bacteria</taxon>
        <taxon>Pseudomonadati</taxon>
        <taxon>Pseudomonadota</taxon>
        <taxon>Gammaproteobacteria</taxon>
        <taxon>Lysobacterales</taxon>
        <taxon>Lysobacteraceae</taxon>
        <taxon>Pseudoxanthomonas</taxon>
    </lineage>
</organism>
<name>A0ABQ6Z552_9GAMM</name>
<gene>
    <name evidence="2" type="ORF">CSC65_13155</name>
</gene>
<dbReference type="Proteomes" id="UP000788419">
    <property type="component" value="Unassembled WGS sequence"/>
</dbReference>
<proteinExistence type="predicted"/>
<accession>A0ABQ6Z552</accession>
<sequence length="71" mass="8132">MQAHQEQARHTPPWRMLEEPHAAHTASSDGHAPADVEAKLQELHAGESRMRAIHGSSSTHDRRNQRKRDHR</sequence>
<evidence type="ECO:0000256" key="1">
    <source>
        <dbReference type="SAM" id="MobiDB-lite"/>
    </source>
</evidence>
<feature type="compositionally biased region" description="Basic and acidic residues" evidence="1">
    <location>
        <begin position="32"/>
        <end position="50"/>
    </location>
</feature>
<comment type="caution">
    <text evidence="2">The sequence shown here is derived from an EMBL/GenBank/DDBJ whole genome shotgun (WGS) entry which is preliminary data.</text>
</comment>
<evidence type="ECO:0000313" key="2">
    <source>
        <dbReference type="EMBL" id="KAF1693056.1"/>
    </source>
</evidence>